<evidence type="ECO:0000313" key="10">
    <source>
        <dbReference type="Proteomes" id="UP000054466"/>
    </source>
</evidence>
<dbReference type="InterPro" id="IPR001138">
    <property type="entry name" value="Zn2Cys6_DnaBD"/>
</dbReference>
<dbReference type="OrthoDB" id="40579at2759"/>
<evidence type="ECO:0000256" key="7">
    <source>
        <dbReference type="SAM" id="MobiDB-lite"/>
    </source>
</evidence>
<name>A0A0D2CM50_9EURO</name>
<dbReference type="InterPro" id="IPR036864">
    <property type="entry name" value="Zn2-C6_fun-type_DNA-bd_sf"/>
</dbReference>
<evidence type="ECO:0000259" key="8">
    <source>
        <dbReference type="PROSITE" id="PS50048"/>
    </source>
</evidence>
<feature type="compositionally biased region" description="Basic residues" evidence="7">
    <location>
        <begin position="42"/>
        <end position="51"/>
    </location>
</feature>
<dbReference type="GO" id="GO:0008270">
    <property type="term" value="F:zinc ion binding"/>
    <property type="evidence" value="ECO:0007669"/>
    <property type="project" value="InterPro"/>
</dbReference>
<dbReference type="GO" id="GO:0000981">
    <property type="term" value="F:DNA-binding transcription factor activity, RNA polymerase II-specific"/>
    <property type="evidence" value="ECO:0007669"/>
    <property type="project" value="InterPro"/>
</dbReference>
<dbReference type="VEuPathDB" id="FungiDB:PV07_10313"/>
<keyword evidence="4" id="KW-0238">DNA-binding</keyword>
<keyword evidence="2" id="KW-0862">Zinc</keyword>
<dbReference type="RefSeq" id="XP_016244825.1">
    <property type="nucleotide sequence ID" value="XM_016397634.1"/>
</dbReference>
<dbReference type="HOGENOM" id="CLU_008362_0_0_1"/>
<accession>A0A0D2CM50</accession>
<evidence type="ECO:0000256" key="1">
    <source>
        <dbReference type="ARBA" id="ARBA00022723"/>
    </source>
</evidence>
<dbReference type="STRING" id="569365.A0A0D2CM50"/>
<evidence type="ECO:0000313" key="9">
    <source>
        <dbReference type="EMBL" id="KIW24609.1"/>
    </source>
</evidence>
<dbReference type="Proteomes" id="UP000054466">
    <property type="component" value="Unassembled WGS sequence"/>
</dbReference>
<dbReference type="PROSITE" id="PS00463">
    <property type="entry name" value="ZN2_CY6_FUNGAL_1"/>
    <property type="match status" value="1"/>
</dbReference>
<reference evidence="9 10" key="1">
    <citation type="submission" date="2015-01" db="EMBL/GenBank/DDBJ databases">
        <title>The Genome Sequence of Cladophialophora immunda CBS83496.</title>
        <authorList>
            <consortium name="The Broad Institute Genomics Platform"/>
            <person name="Cuomo C."/>
            <person name="de Hoog S."/>
            <person name="Gorbushina A."/>
            <person name="Stielow B."/>
            <person name="Teixiera M."/>
            <person name="Abouelleil A."/>
            <person name="Chapman S.B."/>
            <person name="Priest M."/>
            <person name="Young S.K."/>
            <person name="Wortman J."/>
            <person name="Nusbaum C."/>
            <person name="Birren B."/>
        </authorList>
    </citation>
    <scope>NUCLEOTIDE SEQUENCE [LARGE SCALE GENOMIC DNA]</scope>
    <source>
        <strain evidence="9 10">CBS 83496</strain>
    </source>
</reference>
<evidence type="ECO:0000256" key="3">
    <source>
        <dbReference type="ARBA" id="ARBA00023015"/>
    </source>
</evidence>
<dbReference type="SUPFAM" id="SSF57701">
    <property type="entry name" value="Zn2/Cys6 DNA-binding domain"/>
    <property type="match status" value="1"/>
</dbReference>
<dbReference type="PROSITE" id="PS50048">
    <property type="entry name" value="ZN2_CY6_FUNGAL_2"/>
    <property type="match status" value="1"/>
</dbReference>
<gene>
    <name evidence="9" type="ORF">PV07_10313</name>
</gene>
<keyword evidence="6" id="KW-0539">Nucleus</keyword>
<feature type="region of interest" description="Disordered" evidence="7">
    <location>
        <begin position="39"/>
        <end position="68"/>
    </location>
</feature>
<keyword evidence="5" id="KW-0804">Transcription</keyword>
<keyword evidence="10" id="KW-1185">Reference proteome</keyword>
<evidence type="ECO:0000256" key="4">
    <source>
        <dbReference type="ARBA" id="ARBA00023125"/>
    </source>
</evidence>
<protein>
    <recommendedName>
        <fullName evidence="8">Zn(2)-C6 fungal-type domain-containing protein</fullName>
    </recommendedName>
</protein>
<evidence type="ECO:0000256" key="2">
    <source>
        <dbReference type="ARBA" id="ARBA00022833"/>
    </source>
</evidence>
<proteinExistence type="predicted"/>
<feature type="domain" description="Zn(2)-C6 fungal-type" evidence="8">
    <location>
        <begin position="11"/>
        <end position="38"/>
    </location>
</feature>
<sequence>MDSPTERMPIACVHCAKAKAKCDKKVPCSRCVSKQIVCQSRATRRSSHNPNRRNPLPRPNSERALHSSASFHVSQMSHFSAPNPGVNGVSPNSMGPRPLPQHRLSLPDTNHPIPIAPAVFGADIEPRMLRAGFTQTPPEMTIPITPMMPNMSHMDNFIQMHGTPYDHESDSHFLAMSGAQPSMLDFDSTNILTDFMSPPTMMQDHADQFLLHSKMGIPTPTHIPLPIQIPDGATPFPLRMDLESPQSHLQYRPPAGLSPSSSSTTSGLQEPDAVVAAHHAWPFFQCNRVDKQYSFAPPKTASIYLEGLAQTLRNQATWTAWTAQLDESSLDIATERKIATEPIVGWSREKLLAITQSFLHKALDIHKADHAAREDTPSSPDSSRDAFLMLPPPDVMQYFLRSYVVRYEPYYSSVPAGRLDPNVFMGSNNSKAASLLILLMVASGASATATVEARYIASGLTEACRISLFDMIEKDVLQAREILVLRSALLFTCLAAWSGDKWHMDMAMGQRGMYLAMLAHSGMLEADEWSVTAESLVQDPERVWEDWKEHEGKHRLAHSWVIVDQEMSLFSDTTPLLSIVNLHAPMPDSDDLWHAETASEWLELFDKAHGSTYQSPASVRDFFTSFVDGDLAGKELSPTQLRLLLHPIQAQVCQLRQFITCLPDGGNHAKASRAVSKAATKARLEEISSLLQHWYSISKQSFAGNKGTCWTTCANLIMYHLISLNAITSFKDIEQFARREVALGSFRYASWLQMRCIDQPEEAFFHCGQILRLIRSMPHPVRPPWWAGAVYRVALTGWATSMANGNGRFSPTHGPAEPDRPFAIDDLTPENEAISRYMKYQEGTPMLTRPDGSLAPMDVPSNLLQHCVEVLDDDSSMRLTDGIKRKLRIFMASWKDM</sequence>
<evidence type="ECO:0000256" key="6">
    <source>
        <dbReference type="ARBA" id="ARBA00023242"/>
    </source>
</evidence>
<dbReference type="GeneID" id="27349507"/>
<dbReference type="Pfam" id="PF00172">
    <property type="entry name" value="Zn_clus"/>
    <property type="match status" value="1"/>
</dbReference>
<keyword evidence="3" id="KW-0805">Transcription regulation</keyword>
<keyword evidence="1" id="KW-0479">Metal-binding</keyword>
<feature type="region of interest" description="Disordered" evidence="7">
    <location>
        <begin position="248"/>
        <end position="268"/>
    </location>
</feature>
<dbReference type="PANTHER" id="PTHR47660:SF2">
    <property type="entry name" value="TRANSCRIPTION FACTOR WITH C2H2 AND ZN(2)-CYS(6) DNA BINDING DOMAIN (EUROFUNG)"/>
    <property type="match status" value="1"/>
</dbReference>
<dbReference type="EMBL" id="KN847045">
    <property type="protein sequence ID" value="KIW24609.1"/>
    <property type="molecule type" value="Genomic_DNA"/>
</dbReference>
<dbReference type="AlphaFoldDB" id="A0A0D2CM50"/>
<evidence type="ECO:0000256" key="5">
    <source>
        <dbReference type="ARBA" id="ARBA00023163"/>
    </source>
</evidence>
<organism evidence="9 10">
    <name type="scientific">Cladophialophora immunda</name>
    <dbReference type="NCBI Taxonomy" id="569365"/>
    <lineage>
        <taxon>Eukaryota</taxon>
        <taxon>Fungi</taxon>
        <taxon>Dikarya</taxon>
        <taxon>Ascomycota</taxon>
        <taxon>Pezizomycotina</taxon>
        <taxon>Eurotiomycetes</taxon>
        <taxon>Chaetothyriomycetidae</taxon>
        <taxon>Chaetothyriales</taxon>
        <taxon>Herpotrichiellaceae</taxon>
        <taxon>Cladophialophora</taxon>
    </lineage>
</organism>
<dbReference type="GO" id="GO:0003677">
    <property type="term" value="F:DNA binding"/>
    <property type="evidence" value="ECO:0007669"/>
    <property type="project" value="UniProtKB-KW"/>
</dbReference>
<dbReference type="Gene3D" id="4.10.240.10">
    <property type="entry name" value="Zn(2)-C6 fungal-type DNA-binding domain"/>
    <property type="match status" value="1"/>
</dbReference>
<dbReference type="PANTHER" id="PTHR47660">
    <property type="entry name" value="TRANSCRIPTION FACTOR WITH C2H2 AND ZN(2)-CYS(6) DNA BINDING DOMAIN (EUROFUNG)-RELATED-RELATED"/>
    <property type="match status" value="1"/>
</dbReference>